<organism evidence="3 5">
    <name type="scientific">Cyberlindnera jadinii (strain ATCC 18201 / CBS 1600 / BCRC 20928 / JCM 3617 / NBRC 0987 / NRRL Y-1542)</name>
    <name type="common">Torula yeast</name>
    <name type="synonym">Candida utilis</name>
    <dbReference type="NCBI Taxonomy" id="983966"/>
    <lineage>
        <taxon>Eukaryota</taxon>
        <taxon>Fungi</taxon>
        <taxon>Dikarya</taxon>
        <taxon>Ascomycota</taxon>
        <taxon>Saccharomycotina</taxon>
        <taxon>Saccharomycetes</taxon>
        <taxon>Phaffomycetales</taxon>
        <taxon>Phaffomycetaceae</taxon>
        <taxon>Cyberlindnera</taxon>
    </lineage>
</organism>
<dbReference type="Proteomes" id="UP000038830">
    <property type="component" value="Unassembled WGS sequence"/>
</dbReference>
<sequence length="458" mass="51971">MSEEQEFRVQRRFIKSPDTKSRDEAIAKINAEIKQKDAELAQIKSQLANAVTDPKVSNERKALLDELKELRKTQGDLKGRRTVISTRIREIDSGLKRKISEVQAVTSKYNFKSAADVDSRIESHEDEIATGHLSLVEERRLVKEISNLRKVRKDFSSLSAQQESIDADKAKIAELKKELSTINSREISEKFESVQKKLDELSVSNKSVNEKRDALYKKRNALHADKDTLYASLKKTRDDFDKQFKAFKKALADERQRVANEEAKFKTERAKSERKAKLDKELAEASRPAFTYEIDTIHALLTYFDPTYVKPEEEFGFNSTNGAKKATPAVDAHTQDYVVIKKENDVFLAGTKTGKKHKKSSQKKFTLEPDVISQLGDLDLGLPTSKDDVPKIIEDLKTKLDKYSSAQKETTEKNIEAAKAKIAQWEAKWAEEDAAEAAKAEADKENVPEEENVSKTEE</sequence>
<dbReference type="STRING" id="983966.A0A0H5C2Y5"/>
<feature type="coiled-coil region" evidence="1">
    <location>
        <begin position="158"/>
        <end position="185"/>
    </location>
</feature>
<accession>A0A0H5C2Y5</accession>
<evidence type="ECO:0000256" key="1">
    <source>
        <dbReference type="SAM" id="Coils"/>
    </source>
</evidence>
<dbReference type="GO" id="GO:1990904">
    <property type="term" value="C:ribonucleoprotein complex"/>
    <property type="evidence" value="ECO:0007669"/>
    <property type="project" value="TreeGrafter"/>
</dbReference>
<name>A0A0H5C2Y5_CYBJN</name>
<dbReference type="RefSeq" id="XP_020069837.1">
    <property type="nucleotide sequence ID" value="XM_020215327.1"/>
</dbReference>
<dbReference type="InterPro" id="IPR039604">
    <property type="entry name" value="Bfr1"/>
</dbReference>
<reference evidence="5" key="2">
    <citation type="journal article" date="2015" name="J. Biotechnol.">
        <title>The structure of the Cyberlindnera jadinii genome and its relation to Candida utilis analyzed by the occurrence of single nucleotide polymorphisms.</title>
        <authorList>
            <person name="Rupp O."/>
            <person name="Brinkrolf K."/>
            <person name="Buerth C."/>
            <person name="Kunigo M."/>
            <person name="Schneider J."/>
            <person name="Jaenicke S."/>
            <person name="Goesmann A."/>
            <person name="Puehler A."/>
            <person name="Jaeger K.-E."/>
            <person name="Ernst J.F."/>
        </authorList>
    </citation>
    <scope>NUCLEOTIDE SEQUENCE [LARGE SCALE GENOMIC DNA]</scope>
    <source>
        <strain evidence="5">ATCC 18201 / CBS 1600 / BCRC 20928 / JCM 3617 / NBRC 0987 / NRRL Y-1542</strain>
    </source>
</reference>
<dbReference type="AlphaFoldDB" id="A0A0H5C2Y5"/>
<dbReference type="GO" id="GO:0005783">
    <property type="term" value="C:endoplasmic reticulum"/>
    <property type="evidence" value="ECO:0007669"/>
    <property type="project" value="TreeGrafter"/>
</dbReference>
<keyword evidence="1" id="KW-0175">Coiled coil</keyword>
<reference evidence="4 6" key="3">
    <citation type="journal article" date="2016" name="Proc. Natl. Acad. Sci. U.S.A.">
        <title>Comparative genomics of biotechnologically important yeasts.</title>
        <authorList>
            <person name="Riley R."/>
            <person name="Haridas S."/>
            <person name="Wolfe K.H."/>
            <person name="Lopes M.R."/>
            <person name="Hittinger C.T."/>
            <person name="Goeker M."/>
            <person name="Salamov A.A."/>
            <person name="Wisecaver J.H."/>
            <person name="Long T.M."/>
            <person name="Calvey C.H."/>
            <person name="Aerts A.L."/>
            <person name="Barry K.W."/>
            <person name="Choi C."/>
            <person name="Clum A."/>
            <person name="Coughlan A.Y."/>
            <person name="Deshpande S."/>
            <person name="Douglass A.P."/>
            <person name="Hanson S.J."/>
            <person name="Klenk H.-P."/>
            <person name="LaButti K.M."/>
            <person name="Lapidus A."/>
            <person name="Lindquist E.A."/>
            <person name="Lipzen A.M."/>
            <person name="Meier-Kolthoff J.P."/>
            <person name="Ohm R.A."/>
            <person name="Otillar R.P."/>
            <person name="Pangilinan J.L."/>
            <person name="Peng Y."/>
            <person name="Rokas A."/>
            <person name="Rosa C.A."/>
            <person name="Scheuner C."/>
            <person name="Sibirny A.A."/>
            <person name="Slot J.C."/>
            <person name="Stielow J.B."/>
            <person name="Sun H."/>
            <person name="Kurtzman C.P."/>
            <person name="Blackwell M."/>
            <person name="Grigoriev I.V."/>
            <person name="Jeffries T.W."/>
        </authorList>
    </citation>
    <scope>NUCLEOTIDE SEQUENCE [LARGE SCALE GENOMIC DNA]</scope>
    <source>
        <strain evidence="6">ATCC 18201 / CBS 1600 / BCRC 20928 / JCM 3617 / NBRC 0987 / NRRL Y-1542</strain>
        <strain evidence="4">NRRL Y-1542</strain>
    </source>
</reference>
<evidence type="ECO:0000313" key="4">
    <source>
        <dbReference type="EMBL" id="ODV72798.1"/>
    </source>
</evidence>
<dbReference type="OrthoDB" id="2195113at2759"/>
<dbReference type="EMBL" id="CDQK01000003">
    <property type="protein sequence ID" value="CEP22181.1"/>
    <property type="molecule type" value="Genomic_DNA"/>
</dbReference>
<dbReference type="PANTHER" id="PTHR31027">
    <property type="entry name" value="NUCLEAR SEGREGATION PROTEIN BFR1"/>
    <property type="match status" value="1"/>
</dbReference>
<protein>
    <submittedName>
        <fullName evidence="3">BFR1 protein</fullName>
    </submittedName>
</protein>
<dbReference type="GO" id="GO:0008298">
    <property type="term" value="P:intracellular mRNA localization"/>
    <property type="evidence" value="ECO:0007669"/>
    <property type="project" value="TreeGrafter"/>
</dbReference>
<feature type="region of interest" description="Disordered" evidence="2">
    <location>
        <begin position="432"/>
        <end position="458"/>
    </location>
</feature>
<evidence type="ECO:0000256" key="2">
    <source>
        <dbReference type="SAM" id="MobiDB-lite"/>
    </source>
</evidence>
<accession>A0A1E4RZX6</accession>
<dbReference type="GO" id="GO:0003729">
    <property type="term" value="F:mRNA binding"/>
    <property type="evidence" value="ECO:0007669"/>
    <property type="project" value="TreeGrafter"/>
</dbReference>
<evidence type="ECO:0000313" key="5">
    <source>
        <dbReference type="Proteomes" id="UP000038830"/>
    </source>
</evidence>
<gene>
    <name evidence="3" type="primary">BFR1</name>
    <name evidence="3" type="ORF">BN1211_2464</name>
    <name evidence="4" type="ORF">CYBJADRAFT_168331</name>
</gene>
<evidence type="ECO:0000313" key="6">
    <source>
        <dbReference type="Proteomes" id="UP000094389"/>
    </source>
</evidence>
<feature type="coiled-coil region" evidence="1">
    <location>
        <begin position="393"/>
        <end position="428"/>
    </location>
</feature>
<dbReference type="OMA" id="AHWKEDQ"/>
<feature type="coiled-coil region" evidence="1">
    <location>
        <begin position="26"/>
        <end position="80"/>
    </location>
</feature>
<keyword evidence="6" id="KW-1185">Reference proteome</keyword>
<reference evidence="3" key="1">
    <citation type="submission" date="2014-12" db="EMBL/GenBank/DDBJ databases">
        <authorList>
            <person name="Jaenicke S."/>
        </authorList>
    </citation>
    <scope>NUCLEOTIDE SEQUENCE [LARGE SCALE GENOMIC DNA]</scope>
    <source>
        <strain evidence="3">CBS1600</strain>
    </source>
</reference>
<dbReference type="Proteomes" id="UP000094389">
    <property type="component" value="Unassembled WGS sequence"/>
</dbReference>
<dbReference type="GeneID" id="30989723"/>
<feature type="coiled-coil region" evidence="1">
    <location>
        <begin position="244"/>
        <end position="271"/>
    </location>
</feature>
<proteinExistence type="predicted"/>
<dbReference type="EMBL" id="KV453933">
    <property type="protein sequence ID" value="ODV72798.1"/>
    <property type="molecule type" value="Genomic_DNA"/>
</dbReference>
<evidence type="ECO:0000313" key="3">
    <source>
        <dbReference type="EMBL" id="CEP22181.1"/>
    </source>
</evidence>
<dbReference type="PANTHER" id="PTHR31027:SF2">
    <property type="entry name" value="LEBERCILIN DOMAIN-CONTAINING PROTEIN"/>
    <property type="match status" value="1"/>
</dbReference>
<dbReference type="GO" id="GO:0042175">
    <property type="term" value="C:nuclear outer membrane-endoplasmic reticulum membrane network"/>
    <property type="evidence" value="ECO:0007669"/>
    <property type="project" value="TreeGrafter"/>
</dbReference>